<dbReference type="Gene3D" id="3.20.20.100">
    <property type="entry name" value="NADP-dependent oxidoreductase domain"/>
    <property type="match status" value="1"/>
</dbReference>
<dbReference type="CDD" id="cd19100">
    <property type="entry name" value="AKR_unchar"/>
    <property type="match status" value="1"/>
</dbReference>
<proteinExistence type="predicted"/>
<dbReference type="PANTHER" id="PTHR43312">
    <property type="entry name" value="D-THREO-ALDOSE 1-DEHYDROGENASE"/>
    <property type="match status" value="1"/>
</dbReference>
<dbReference type="RefSeq" id="WP_171471324.1">
    <property type="nucleotide sequence ID" value="NZ_CP053452.2"/>
</dbReference>
<evidence type="ECO:0000313" key="4">
    <source>
        <dbReference type="Proteomes" id="UP000503447"/>
    </source>
</evidence>
<evidence type="ECO:0000259" key="2">
    <source>
        <dbReference type="Pfam" id="PF00248"/>
    </source>
</evidence>
<dbReference type="AlphaFoldDB" id="A0A6M5YPY6"/>
<evidence type="ECO:0000256" key="1">
    <source>
        <dbReference type="SAM" id="MobiDB-lite"/>
    </source>
</evidence>
<dbReference type="InterPro" id="IPR023210">
    <property type="entry name" value="NADP_OxRdtase_dom"/>
</dbReference>
<protein>
    <submittedName>
        <fullName evidence="3">Oxidoreductase, aldo/keto reductase family</fullName>
    </submittedName>
</protein>
<feature type="region of interest" description="Disordered" evidence="1">
    <location>
        <begin position="20"/>
        <end position="42"/>
    </location>
</feature>
<organism evidence="3 4">
    <name type="scientific">Frigoriglobus tundricola</name>
    <dbReference type="NCBI Taxonomy" id="2774151"/>
    <lineage>
        <taxon>Bacteria</taxon>
        <taxon>Pseudomonadati</taxon>
        <taxon>Planctomycetota</taxon>
        <taxon>Planctomycetia</taxon>
        <taxon>Gemmatales</taxon>
        <taxon>Gemmataceae</taxon>
        <taxon>Frigoriglobus</taxon>
    </lineage>
</organism>
<dbReference type="InterPro" id="IPR053135">
    <property type="entry name" value="AKR2_Oxidoreductase"/>
</dbReference>
<dbReference type="Pfam" id="PF00248">
    <property type="entry name" value="Aldo_ket_red"/>
    <property type="match status" value="1"/>
</dbReference>
<dbReference type="SUPFAM" id="SSF51430">
    <property type="entry name" value="NAD(P)-linked oxidoreductase"/>
    <property type="match status" value="1"/>
</dbReference>
<sequence length="346" mass="38231">MQRREFIHAATAGTVPLLGTGLAHTAEPPAAPAPLPRFDPDQETVRGDMRYRKLGKTGVEVSCVGLGGFHMGIPADEADSIKIVRTAIDGGINFMDNSWDYHEGISELRMGKALQDGYRKKVFLMTKIDGRTKAAAAKQIEQSLLRLRTDVIDLVQHHEMLRMEDADRIFGEHGAQEAVEEARKAGKIRFVGFTGHKDPLVHLRTLEVAKEHGFRFDTVQMPLNVFDAHFRSFARTVLPVLVKEQIGALGMKPMASGAILETKVVTAVECLHYALTLPTSVVITGCETVDRVKQALEVAKTFKPLTEDQVAAILKRTEQAAARGKHERFKTAVEFDTTAKHPEYLG</sequence>
<dbReference type="Proteomes" id="UP000503447">
    <property type="component" value="Chromosome"/>
</dbReference>
<name>A0A6M5YPY6_9BACT</name>
<dbReference type="KEGG" id="ftj:FTUN_3114"/>
<keyword evidence="4" id="KW-1185">Reference proteome</keyword>
<dbReference type="EMBL" id="CP053452">
    <property type="protein sequence ID" value="QJW95564.1"/>
    <property type="molecule type" value="Genomic_DNA"/>
</dbReference>
<feature type="domain" description="NADP-dependent oxidoreductase" evidence="2">
    <location>
        <begin position="64"/>
        <end position="263"/>
    </location>
</feature>
<dbReference type="PANTHER" id="PTHR43312:SF1">
    <property type="entry name" value="NADP-DEPENDENT OXIDOREDUCTASE DOMAIN-CONTAINING PROTEIN"/>
    <property type="match status" value="1"/>
</dbReference>
<dbReference type="InterPro" id="IPR036812">
    <property type="entry name" value="NAD(P)_OxRdtase_dom_sf"/>
</dbReference>
<gene>
    <name evidence="3" type="ORF">FTUN_3114</name>
</gene>
<reference evidence="4" key="1">
    <citation type="submission" date="2020-05" db="EMBL/GenBank/DDBJ databases">
        <title>Frigoriglobus tundricola gen. nov., sp. nov., a psychrotolerant cellulolytic planctomycete of the family Gemmataceae with two divergent copies of 16S rRNA gene.</title>
        <authorList>
            <person name="Kulichevskaya I.S."/>
            <person name="Ivanova A.A."/>
            <person name="Naumoff D.G."/>
            <person name="Beletsky A.V."/>
            <person name="Rijpstra W.I.C."/>
            <person name="Sinninghe Damste J.S."/>
            <person name="Mardanov A.V."/>
            <person name="Ravin N.V."/>
            <person name="Dedysh S.N."/>
        </authorList>
    </citation>
    <scope>NUCLEOTIDE SEQUENCE [LARGE SCALE GENOMIC DNA]</scope>
    <source>
        <strain evidence="4">PL17</strain>
    </source>
</reference>
<evidence type="ECO:0000313" key="3">
    <source>
        <dbReference type="EMBL" id="QJW95564.1"/>
    </source>
</evidence>
<accession>A0A6M5YPY6</accession>